<dbReference type="InterPro" id="IPR013096">
    <property type="entry name" value="Cupin_2"/>
</dbReference>
<dbReference type="InterPro" id="IPR011051">
    <property type="entry name" value="RmlC_Cupin_sf"/>
</dbReference>
<sequence length="230" mass="26669">MKKSKENSEHYYWRNNCSGWHLVKSENLSVIEELMPAYTSEQKHYHNFSEQYFYILNGTATFEIENKILQVNKGEGLHIYPQVIHQIKNETATNLEFLVISQPTTNGDRENQPFEKKQLNLNGKKFKSVSSSDNGEVSATTVFHYRQKGTVIWATYEGGEILFGTLSGSIEKDNLVFTYQHQNNNGDFKTGKCKTIVEMKDGKLILNEEWEWTCDDYSKGESVLEEIKHY</sequence>
<name>A0A2S7WLX0_9FLAO</name>
<evidence type="ECO:0000313" key="3">
    <source>
        <dbReference type="Proteomes" id="UP000238882"/>
    </source>
</evidence>
<dbReference type="Gene3D" id="2.60.120.10">
    <property type="entry name" value="Jelly Rolls"/>
    <property type="match status" value="1"/>
</dbReference>
<keyword evidence="3" id="KW-1185">Reference proteome</keyword>
<protein>
    <recommendedName>
        <fullName evidence="1">Cupin type-2 domain-containing protein</fullName>
    </recommendedName>
</protein>
<dbReference type="SUPFAM" id="SSF51182">
    <property type="entry name" value="RmlC-like cupins"/>
    <property type="match status" value="1"/>
</dbReference>
<evidence type="ECO:0000313" key="2">
    <source>
        <dbReference type="EMBL" id="PQJ78608.1"/>
    </source>
</evidence>
<dbReference type="EMBL" id="MSCN01000001">
    <property type="protein sequence ID" value="PQJ78608.1"/>
    <property type="molecule type" value="Genomic_DNA"/>
</dbReference>
<feature type="domain" description="Cupin type-2" evidence="1">
    <location>
        <begin position="32"/>
        <end position="100"/>
    </location>
</feature>
<gene>
    <name evidence="2" type="ORF">BTO18_05135</name>
</gene>
<evidence type="ECO:0000259" key="1">
    <source>
        <dbReference type="Pfam" id="PF07883"/>
    </source>
</evidence>
<dbReference type="AlphaFoldDB" id="A0A2S7WLX0"/>
<accession>A0A2S7WLX0</accession>
<dbReference type="RefSeq" id="WP_211295573.1">
    <property type="nucleotide sequence ID" value="NZ_MSCN01000001.1"/>
</dbReference>
<dbReference type="InterPro" id="IPR014710">
    <property type="entry name" value="RmlC-like_jellyroll"/>
</dbReference>
<reference evidence="2 3" key="1">
    <citation type="submission" date="2016-12" db="EMBL/GenBank/DDBJ databases">
        <title>Trade-off between light-utilization and light-protection in marine flavobacteria.</title>
        <authorList>
            <person name="Kumagai Y."/>
            <person name="Yoshizawa S."/>
            <person name="Kogure K."/>
            <person name="Iwasaki W."/>
        </authorList>
    </citation>
    <scope>NUCLEOTIDE SEQUENCE [LARGE SCALE GENOMIC DNA]</scope>
    <source>
        <strain evidence="2 3">NBRC 108759</strain>
    </source>
</reference>
<proteinExistence type="predicted"/>
<dbReference type="Pfam" id="PF07883">
    <property type="entry name" value="Cupin_2"/>
    <property type="match status" value="1"/>
</dbReference>
<dbReference type="Proteomes" id="UP000238882">
    <property type="component" value="Unassembled WGS sequence"/>
</dbReference>
<comment type="caution">
    <text evidence="2">The sequence shown here is derived from an EMBL/GenBank/DDBJ whole genome shotgun (WGS) entry which is preliminary data.</text>
</comment>
<organism evidence="2 3">
    <name type="scientific">Polaribacter porphyrae</name>
    <dbReference type="NCBI Taxonomy" id="1137780"/>
    <lineage>
        <taxon>Bacteria</taxon>
        <taxon>Pseudomonadati</taxon>
        <taxon>Bacteroidota</taxon>
        <taxon>Flavobacteriia</taxon>
        <taxon>Flavobacteriales</taxon>
        <taxon>Flavobacteriaceae</taxon>
    </lineage>
</organism>
<dbReference type="Pfam" id="PF26421">
    <property type="entry name" value="Avidin_like"/>
    <property type="match status" value="1"/>
</dbReference>
<dbReference type="InterPro" id="IPR058595">
    <property type="entry name" value="Avidin-like"/>
</dbReference>